<evidence type="ECO:0000313" key="2">
    <source>
        <dbReference type="Proteomes" id="UP001230649"/>
    </source>
</evidence>
<accession>A0ACC2WF58</accession>
<dbReference type="EMBL" id="JASBWS010000024">
    <property type="protein sequence ID" value="KAJ9110394.1"/>
    <property type="molecule type" value="Genomic_DNA"/>
</dbReference>
<name>A0ACC2WF58_9TREE</name>
<gene>
    <name evidence="1" type="ORF">QFC20_002991</name>
</gene>
<keyword evidence="2" id="KW-1185">Reference proteome</keyword>
<protein>
    <submittedName>
        <fullName evidence="1">Uncharacterized protein</fullName>
    </submittedName>
</protein>
<organism evidence="1 2">
    <name type="scientific">Naganishia adeliensis</name>
    <dbReference type="NCBI Taxonomy" id="92952"/>
    <lineage>
        <taxon>Eukaryota</taxon>
        <taxon>Fungi</taxon>
        <taxon>Dikarya</taxon>
        <taxon>Basidiomycota</taxon>
        <taxon>Agaricomycotina</taxon>
        <taxon>Tremellomycetes</taxon>
        <taxon>Filobasidiales</taxon>
        <taxon>Filobasidiaceae</taxon>
        <taxon>Naganishia</taxon>
    </lineage>
</organism>
<reference evidence="1" key="1">
    <citation type="submission" date="2023-04" db="EMBL/GenBank/DDBJ databases">
        <title>Draft Genome sequencing of Naganishia species isolated from polar environments using Oxford Nanopore Technology.</title>
        <authorList>
            <person name="Leo P."/>
            <person name="Venkateswaran K."/>
        </authorList>
    </citation>
    <scope>NUCLEOTIDE SEQUENCE</scope>
    <source>
        <strain evidence="1">MNA-CCFEE 5262</strain>
    </source>
</reference>
<proteinExistence type="predicted"/>
<comment type="caution">
    <text evidence="1">The sequence shown here is derived from an EMBL/GenBank/DDBJ whole genome shotgun (WGS) entry which is preliminary data.</text>
</comment>
<dbReference type="Proteomes" id="UP001230649">
    <property type="component" value="Unassembled WGS sequence"/>
</dbReference>
<sequence>MLSRSSSISSTSGFVTPQSSVFSLPLVDDDHTSNGVAPLETSRIDAPDLELSPKEIEVKDDSDSAETEVMGGRTSRKEDPSTASTADLFLERLSNSSRSSMNGSDHMEEDLAELGIYDSELLAEDAVTGSDSEDDDDWDELEMGRHGDSASPMIGLQAGGRVRRKKKKWKEAEEELQRGGNRSLAEVRRTVHFRQSLDFHSDDPSIIASRPHHTGASFGSTAFDTSTTVFVPTCRRRALHTDIRRYRRRPADSPASIGPCRYLKVTTFEDMLYRATGRNGLLGGRAVQLTGILLISSAWLRAIHAILLPVLQTVAPTSRFFQSRLLWTVLSSILMWPSSFSFFRHSNVVARLPEYLVILVPMVIFLVIGRTTEIVKAGGLATPIELIVGSEMPADVTAIEVGKRLIQRAEVPTSLVNAGTAITLIALFFTPHIRTLPIHSTLIKTSRRWFPSSCLAASGILVTLCLPFALVPYYLLAKESSSSMPSIGQAGRLAGIFEALQVGNTGSNGDSASGKGFKTDSWLNFARVCMVVLILHSIVLWVAQAKDISLRALGIRREGRAKAQRWLSVCFWILVTGIACIGGRFADKLEWIGSACVISVGWLIPAIVFIKTFHVANPLSIVFPAGNNPYQAVPDTAAGTPFTEELPAETGAQGGQDMMRDPSIDVLLARKERQLQKRRTGRRMWQDLIVFLGILPMGIFTVFWCIGVAIGLIPA</sequence>
<evidence type="ECO:0000313" key="1">
    <source>
        <dbReference type="EMBL" id="KAJ9110394.1"/>
    </source>
</evidence>